<gene>
    <name evidence="3" type="ORF">COLO4_37979</name>
</gene>
<keyword evidence="2" id="KW-0732">Signal</keyword>
<protein>
    <recommendedName>
        <fullName evidence="5">Rapid ALkalinization Factor</fullName>
    </recommendedName>
</protein>
<sequence>MGIEKKKGELMVILVVMMLMLGLKAKCYRGAVIVKSNATYECKSNGRLDDCRIAQDLELELDMLMINSNVFRVLQDSADDVYFTNDAGQVLCPKDKGKPKGKCLPENKGPVPDNGGTYHR</sequence>
<feature type="signal peptide" evidence="2">
    <location>
        <begin position="1"/>
        <end position="25"/>
    </location>
</feature>
<name>A0A1R3FXR1_9ROSI</name>
<evidence type="ECO:0008006" key="5">
    <source>
        <dbReference type="Google" id="ProtNLM"/>
    </source>
</evidence>
<evidence type="ECO:0000313" key="4">
    <source>
        <dbReference type="Proteomes" id="UP000187203"/>
    </source>
</evidence>
<proteinExistence type="predicted"/>
<keyword evidence="4" id="KW-1185">Reference proteome</keyword>
<dbReference type="Proteomes" id="UP000187203">
    <property type="component" value="Unassembled WGS sequence"/>
</dbReference>
<dbReference type="AlphaFoldDB" id="A0A1R3FXR1"/>
<dbReference type="EMBL" id="AWUE01024481">
    <property type="protein sequence ID" value="OMO50621.1"/>
    <property type="molecule type" value="Genomic_DNA"/>
</dbReference>
<feature type="chain" id="PRO_5013091142" description="Rapid ALkalinization Factor" evidence="2">
    <location>
        <begin position="26"/>
        <end position="120"/>
    </location>
</feature>
<feature type="region of interest" description="Disordered" evidence="1">
    <location>
        <begin position="95"/>
        <end position="120"/>
    </location>
</feature>
<organism evidence="3 4">
    <name type="scientific">Corchorus olitorius</name>
    <dbReference type="NCBI Taxonomy" id="93759"/>
    <lineage>
        <taxon>Eukaryota</taxon>
        <taxon>Viridiplantae</taxon>
        <taxon>Streptophyta</taxon>
        <taxon>Embryophyta</taxon>
        <taxon>Tracheophyta</taxon>
        <taxon>Spermatophyta</taxon>
        <taxon>Magnoliopsida</taxon>
        <taxon>eudicotyledons</taxon>
        <taxon>Gunneridae</taxon>
        <taxon>Pentapetalae</taxon>
        <taxon>rosids</taxon>
        <taxon>malvids</taxon>
        <taxon>Malvales</taxon>
        <taxon>Malvaceae</taxon>
        <taxon>Grewioideae</taxon>
        <taxon>Apeibeae</taxon>
        <taxon>Corchorus</taxon>
    </lineage>
</organism>
<evidence type="ECO:0000256" key="2">
    <source>
        <dbReference type="SAM" id="SignalP"/>
    </source>
</evidence>
<dbReference type="OrthoDB" id="939989at2759"/>
<evidence type="ECO:0000313" key="3">
    <source>
        <dbReference type="EMBL" id="OMO50621.1"/>
    </source>
</evidence>
<evidence type="ECO:0000256" key="1">
    <source>
        <dbReference type="SAM" id="MobiDB-lite"/>
    </source>
</evidence>
<reference evidence="4" key="1">
    <citation type="submission" date="2013-09" db="EMBL/GenBank/DDBJ databases">
        <title>Corchorus olitorius genome sequencing.</title>
        <authorList>
            <person name="Alam M."/>
            <person name="Haque M.S."/>
            <person name="Islam M.S."/>
            <person name="Emdad E.M."/>
            <person name="Islam M.M."/>
            <person name="Ahmed B."/>
            <person name="Halim A."/>
            <person name="Hossen Q.M.M."/>
            <person name="Hossain M.Z."/>
            <person name="Ahmed R."/>
            <person name="Khan M.M."/>
            <person name="Islam R."/>
            <person name="Rashid M.M."/>
            <person name="Khan S.A."/>
            <person name="Rahman M.S."/>
            <person name="Alam M."/>
            <person name="Yahiya A.S."/>
            <person name="Khan M.S."/>
            <person name="Azam M.S."/>
            <person name="Haque T."/>
            <person name="Lashkar M.Z.H."/>
            <person name="Akhand A.I."/>
            <person name="Morshed G."/>
            <person name="Roy S."/>
            <person name="Uddin K.S."/>
            <person name="Rabeya T."/>
            <person name="Hossain A.S."/>
            <person name="Chowdhury A."/>
            <person name="Snigdha A.R."/>
            <person name="Mortoza M.S."/>
            <person name="Matin S.A."/>
            <person name="Hoque S.M.E."/>
            <person name="Islam M.K."/>
            <person name="Roy D.K."/>
            <person name="Haider R."/>
            <person name="Moosa M.M."/>
            <person name="Elias S.M."/>
            <person name="Hasan A.M."/>
            <person name="Jahan S."/>
            <person name="Shafiuddin M."/>
            <person name="Mahmood N."/>
            <person name="Shommy N.S."/>
        </authorList>
    </citation>
    <scope>NUCLEOTIDE SEQUENCE [LARGE SCALE GENOMIC DNA]</scope>
    <source>
        <strain evidence="4">cv. O-4</strain>
    </source>
</reference>
<accession>A0A1R3FXR1</accession>
<comment type="caution">
    <text evidence="3">The sequence shown here is derived from an EMBL/GenBank/DDBJ whole genome shotgun (WGS) entry which is preliminary data.</text>
</comment>